<organism evidence="16 17">
    <name type="scientific">Pseudanabaena cinerea FACHB-1277</name>
    <dbReference type="NCBI Taxonomy" id="2949581"/>
    <lineage>
        <taxon>Bacteria</taxon>
        <taxon>Bacillati</taxon>
        <taxon>Cyanobacteriota</taxon>
        <taxon>Cyanophyceae</taxon>
        <taxon>Pseudanabaenales</taxon>
        <taxon>Pseudanabaenaceae</taxon>
        <taxon>Pseudanabaena</taxon>
        <taxon>Pseudanabaena cinerea</taxon>
    </lineage>
</organism>
<dbReference type="NCBIfam" id="TIGR00225">
    <property type="entry name" value="prc"/>
    <property type="match status" value="1"/>
</dbReference>
<keyword evidence="4" id="KW-0732">Signal</keyword>
<keyword evidence="6 13" id="KW-0720">Serine protease</keyword>
<dbReference type="CDD" id="cd06782">
    <property type="entry name" value="cpPDZ_CPP-like"/>
    <property type="match status" value="1"/>
</dbReference>
<comment type="catalytic activity">
    <reaction evidence="8">
        <text>The enzyme shows specific recognition of a C-terminal tripeptide, Xaa-Yaa-Zaa, in which Xaa is preferably Ala or Leu, Yaa is preferably Ala or Tyr, and Zaa is preferably Ala, but then cleaves at a variable distance from the C-terminus. A typical cleavage is -Ala-Ala-|-Arg-Ala-Ala-Lys-Glu-Asn-Tyr-Ala-Leu-Ala-Ala.</text>
        <dbReference type="EC" id="3.4.21.102"/>
    </reaction>
</comment>
<dbReference type="SMART" id="SM00228">
    <property type="entry name" value="PDZ"/>
    <property type="match status" value="1"/>
</dbReference>
<keyword evidence="14" id="KW-1133">Transmembrane helix</keyword>
<evidence type="ECO:0000313" key="17">
    <source>
        <dbReference type="Proteomes" id="UP000631421"/>
    </source>
</evidence>
<dbReference type="Gene3D" id="3.30.750.44">
    <property type="match status" value="1"/>
</dbReference>
<comment type="caution">
    <text evidence="16">The sequence shown here is derived from an EMBL/GenBank/DDBJ whole genome shotgun (WGS) entry which is preliminary data.</text>
</comment>
<dbReference type="InterPro" id="IPR005151">
    <property type="entry name" value="Tail-specific_protease"/>
</dbReference>
<keyword evidence="3 13" id="KW-0645">Protease</keyword>
<protein>
    <recommendedName>
        <fullName evidence="11">Carboxyl-terminal-processing protease</fullName>
        <ecNumber evidence="10">3.4.21.102</ecNumber>
    </recommendedName>
    <alternativeName>
        <fullName evidence="12">CtpA</fullName>
    </alternativeName>
</protein>
<feature type="domain" description="PDZ" evidence="15">
    <location>
        <begin position="125"/>
        <end position="197"/>
    </location>
</feature>
<dbReference type="InterPro" id="IPR041489">
    <property type="entry name" value="PDZ_6"/>
</dbReference>
<evidence type="ECO:0000256" key="11">
    <source>
        <dbReference type="ARBA" id="ARBA00069724"/>
    </source>
</evidence>
<dbReference type="Gene3D" id="3.90.226.10">
    <property type="entry name" value="2-enoyl-CoA Hydratase, Chain A, domain 1"/>
    <property type="match status" value="1"/>
</dbReference>
<dbReference type="GO" id="GO:0006508">
    <property type="term" value="P:proteolysis"/>
    <property type="evidence" value="ECO:0007669"/>
    <property type="project" value="UniProtKB-KW"/>
</dbReference>
<dbReference type="PANTHER" id="PTHR32060:SF30">
    <property type="entry name" value="CARBOXY-TERMINAL PROCESSING PROTEASE CTPA"/>
    <property type="match status" value="1"/>
</dbReference>
<evidence type="ECO:0000256" key="9">
    <source>
        <dbReference type="ARBA" id="ARBA00053093"/>
    </source>
</evidence>
<proteinExistence type="inferred from homology"/>
<evidence type="ECO:0000256" key="14">
    <source>
        <dbReference type="SAM" id="Phobius"/>
    </source>
</evidence>
<keyword evidence="14" id="KW-0472">Membrane</keyword>
<dbReference type="GO" id="GO:0030288">
    <property type="term" value="C:outer membrane-bounded periplasmic space"/>
    <property type="evidence" value="ECO:0007669"/>
    <property type="project" value="TreeGrafter"/>
</dbReference>
<dbReference type="Gene3D" id="2.30.42.10">
    <property type="match status" value="1"/>
</dbReference>
<dbReference type="GO" id="GO:0031979">
    <property type="term" value="C:plasma membrane-derived thylakoid lumen"/>
    <property type="evidence" value="ECO:0007669"/>
    <property type="project" value="UniProtKB-SubCell"/>
</dbReference>
<dbReference type="InterPro" id="IPR036034">
    <property type="entry name" value="PDZ_sf"/>
</dbReference>
<comment type="similarity">
    <text evidence="2 13">Belongs to the peptidase S41A family.</text>
</comment>
<accession>A0A926UWV5</accession>
<evidence type="ECO:0000256" key="8">
    <source>
        <dbReference type="ARBA" id="ARBA00051784"/>
    </source>
</evidence>
<dbReference type="EMBL" id="JACJPY010000097">
    <property type="protein sequence ID" value="MBD2152333.1"/>
    <property type="molecule type" value="Genomic_DNA"/>
</dbReference>
<sequence>MIKQHQIWSWLGITLEFTLKFALRFVFAVAFMGLVAIAPQFSHNSSNAEAAVTDYLQEQKYLTNVWQIANRAYVDPNFNNQNWYKVRRQFVNRKFNSREDTYAAIKEMLATLDDPFTRLLEPDKFRSMQTSTSGELTGVGLQIAIDDFDDHVTVIAPIEGSPAEIAGVKSRDRIIAIDNILTKGMSLDECATRMRGAIGSEVKLTLERALADGKGSETLDVTIKRDRIAVNPVVAKLNQEGDHKVGYVRLNQFNGNATNDMEKSLKKLKAEGADRYVLDLRGNPGGLFDAGLQIARMLISEGTVVYTVDRHGIQESFESKGTAIIDDPLVVLTDGGTASASEILAGALQENHRAQLVGTKTFGKALIQSLYELEDGAGLAVTIAKYETPQHHNINRRGIIPDVEVALTQPLTRPQLGTKDDPQYVAALSVLASL</sequence>
<keyword evidence="17" id="KW-1185">Reference proteome</keyword>
<evidence type="ECO:0000259" key="15">
    <source>
        <dbReference type="PROSITE" id="PS50106"/>
    </source>
</evidence>
<evidence type="ECO:0000256" key="12">
    <source>
        <dbReference type="ARBA" id="ARBA00080563"/>
    </source>
</evidence>
<reference evidence="16" key="1">
    <citation type="journal article" date="2015" name="ISME J.">
        <title>Draft Genome Sequence of Streptomyces incarnatus NRRL8089, which Produces the Nucleoside Antibiotic Sinefungin.</title>
        <authorList>
            <person name="Oshima K."/>
            <person name="Hattori M."/>
            <person name="Shimizu H."/>
            <person name="Fukuda K."/>
            <person name="Nemoto M."/>
            <person name="Inagaki K."/>
            <person name="Tamura T."/>
        </authorList>
    </citation>
    <scope>NUCLEOTIDE SEQUENCE</scope>
    <source>
        <strain evidence="16">FACHB-1277</strain>
    </source>
</reference>
<keyword evidence="7" id="KW-0793">Thylakoid</keyword>
<evidence type="ECO:0000256" key="13">
    <source>
        <dbReference type="RuleBase" id="RU004404"/>
    </source>
</evidence>
<evidence type="ECO:0000256" key="6">
    <source>
        <dbReference type="ARBA" id="ARBA00022825"/>
    </source>
</evidence>
<dbReference type="Proteomes" id="UP000631421">
    <property type="component" value="Unassembled WGS sequence"/>
</dbReference>
<dbReference type="CDD" id="cd07560">
    <property type="entry name" value="Peptidase_S41_CPP"/>
    <property type="match status" value="1"/>
</dbReference>
<dbReference type="EC" id="3.4.21.102" evidence="10"/>
<keyword evidence="14" id="KW-0812">Transmembrane</keyword>
<dbReference type="SMART" id="SM00245">
    <property type="entry name" value="TSPc"/>
    <property type="match status" value="1"/>
</dbReference>
<dbReference type="SUPFAM" id="SSF50156">
    <property type="entry name" value="PDZ domain-like"/>
    <property type="match status" value="1"/>
</dbReference>
<dbReference type="GO" id="GO:0007165">
    <property type="term" value="P:signal transduction"/>
    <property type="evidence" value="ECO:0007669"/>
    <property type="project" value="TreeGrafter"/>
</dbReference>
<dbReference type="PANTHER" id="PTHR32060">
    <property type="entry name" value="TAIL-SPECIFIC PROTEASE"/>
    <property type="match status" value="1"/>
</dbReference>
<evidence type="ECO:0000256" key="10">
    <source>
        <dbReference type="ARBA" id="ARBA00066637"/>
    </source>
</evidence>
<evidence type="ECO:0000256" key="5">
    <source>
        <dbReference type="ARBA" id="ARBA00022801"/>
    </source>
</evidence>
<keyword evidence="5 13" id="KW-0378">Hydrolase</keyword>
<dbReference type="AlphaFoldDB" id="A0A926UWV5"/>
<feature type="transmembrane region" description="Helical" evidence="14">
    <location>
        <begin position="21"/>
        <end position="41"/>
    </location>
</feature>
<evidence type="ECO:0000256" key="2">
    <source>
        <dbReference type="ARBA" id="ARBA00009179"/>
    </source>
</evidence>
<comment type="subcellular location">
    <subcellularLocation>
        <location evidence="1">Cellular thylakoid lumen</location>
    </subcellularLocation>
</comment>
<evidence type="ECO:0000256" key="7">
    <source>
        <dbReference type="ARBA" id="ARBA00023078"/>
    </source>
</evidence>
<dbReference type="InterPro" id="IPR029045">
    <property type="entry name" value="ClpP/crotonase-like_dom_sf"/>
</dbReference>
<dbReference type="InterPro" id="IPR004447">
    <property type="entry name" value="Peptidase_S41A"/>
</dbReference>
<dbReference type="Pfam" id="PF03572">
    <property type="entry name" value="Peptidase_S41"/>
    <property type="match status" value="1"/>
</dbReference>
<evidence type="ECO:0000256" key="4">
    <source>
        <dbReference type="ARBA" id="ARBA00022729"/>
    </source>
</evidence>
<evidence type="ECO:0000256" key="3">
    <source>
        <dbReference type="ARBA" id="ARBA00022670"/>
    </source>
</evidence>
<dbReference type="SUPFAM" id="SSF52096">
    <property type="entry name" value="ClpP/crotonase"/>
    <property type="match status" value="1"/>
</dbReference>
<dbReference type="FunFam" id="3.30.750.44:FF:000002">
    <property type="entry name" value="carboxyl-terminal-processing peptidase 2, chloroplastic"/>
    <property type="match status" value="1"/>
</dbReference>
<comment type="function">
    <text evidence="9">Cleavage of the 16 C-terminal residues from the D1 precursor of photosystem II (PSII). This proteolytic processing is necessary to allow the light-driven assembly of the oxygen-evolving cluster (a tetranuclear manganese), which is responsible for photosynthetic water oxidation.</text>
</comment>
<name>A0A926UWV5_9CYAN</name>
<dbReference type="PROSITE" id="PS50106">
    <property type="entry name" value="PDZ"/>
    <property type="match status" value="1"/>
</dbReference>
<dbReference type="GO" id="GO:0004252">
    <property type="term" value="F:serine-type endopeptidase activity"/>
    <property type="evidence" value="ECO:0007669"/>
    <property type="project" value="UniProtKB-EC"/>
</dbReference>
<dbReference type="Pfam" id="PF17820">
    <property type="entry name" value="PDZ_6"/>
    <property type="match status" value="1"/>
</dbReference>
<evidence type="ECO:0000256" key="1">
    <source>
        <dbReference type="ARBA" id="ARBA00004518"/>
    </source>
</evidence>
<evidence type="ECO:0000313" key="16">
    <source>
        <dbReference type="EMBL" id="MBD2152333.1"/>
    </source>
</evidence>
<gene>
    <name evidence="16" type="ORF">H6F44_19755</name>
</gene>
<dbReference type="InterPro" id="IPR001478">
    <property type="entry name" value="PDZ"/>
</dbReference>
<reference evidence="16" key="2">
    <citation type="submission" date="2020-08" db="EMBL/GenBank/DDBJ databases">
        <authorList>
            <person name="Chen M."/>
            <person name="Teng W."/>
            <person name="Zhao L."/>
            <person name="Hu C."/>
            <person name="Zhou Y."/>
            <person name="Han B."/>
            <person name="Song L."/>
            <person name="Shu W."/>
        </authorList>
    </citation>
    <scope>NUCLEOTIDE SEQUENCE</scope>
    <source>
        <strain evidence="16">FACHB-1277</strain>
    </source>
</reference>
<dbReference type="FunFam" id="2.30.42.10:FF:000063">
    <property type="entry name" value="Peptidase, S41 family"/>
    <property type="match status" value="1"/>
</dbReference>